<dbReference type="Proteomes" id="UP000834106">
    <property type="component" value="Chromosome 9"/>
</dbReference>
<comment type="similarity">
    <text evidence="2">Belongs to the TRAFAC class myosin-kinesin ATPase superfamily. Kinesin family.</text>
</comment>
<dbReference type="GO" id="GO:0003777">
    <property type="term" value="F:microtubule motor activity"/>
    <property type="evidence" value="ECO:0007669"/>
    <property type="project" value="InterPro"/>
</dbReference>
<dbReference type="InterPro" id="IPR036961">
    <property type="entry name" value="Kinesin_motor_dom_sf"/>
</dbReference>
<dbReference type="Pfam" id="PF00225">
    <property type="entry name" value="Kinesin"/>
    <property type="match status" value="1"/>
</dbReference>
<dbReference type="GO" id="GO:0007018">
    <property type="term" value="P:microtubule-based movement"/>
    <property type="evidence" value="ECO:0007669"/>
    <property type="project" value="InterPro"/>
</dbReference>
<gene>
    <name evidence="4" type="ORF">FPE_LOCUS15306</name>
</gene>
<keyword evidence="1" id="KW-0505">Motor protein</keyword>
<organism evidence="4 5">
    <name type="scientific">Fraxinus pennsylvanica</name>
    <dbReference type="NCBI Taxonomy" id="56036"/>
    <lineage>
        <taxon>Eukaryota</taxon>
        <taxon>Viridiplantae</taxon>
        <taxon>Streptophyta</taxon>
        <taxon>Embryophyta</taxon>
        <taxon>Tracheophyta</taxon>
        <taxon>Spermatophyta</taxon>
        <taxon>Magnoliopsida</taxon>
        <taxon>eudicotyledons</taxon>
        <taxon>Gunneridae</taxon>
        <taxon>Pentapetalae</taxon>
        <taxon>asterids</taxon>
        <taxon>lamiids</taxon>
        <taxon>Lamiales</taxon>
        <taxon>Oleaceae</taxon>
        <taxon>Oleeae</taxon>
        <taxon>Fraxinus</taxon>
    </lineage>
</organism>
<dbReference type="InterPro" id="IPR027417">
    <property type="entry name" value="P-loop_NTPase"/>
</dbReference>
<dbReference type="GO" id="GO:0005524">
    <property type="term" value="F:ATP binding"/>
    <property type="evidence" value="ECO:0007669"/>
    <property type="project" value="InterPro"/>
</dbReference>
<evidence type="ECO:0000313" key="4">
    <source>
        <dbReference type="EMBL" id="CAI9767876.1"/>
    </source>
</evidence>
<dbReference type="InterPro" id="IPR027640">
    <property type="entry name" value="Kinesin-like_fam"/>
</dbReference>
<evidence type="ECO:0000259" key="3">
    <source>
        <dbReference type="PROSITE" id="PS50067"/>
    </source>
</evidence>
<dbReference type="EMBL" id="OU503044">
    <property type="protein sequence ID" value="CAI9767876.1"/>
    <property type="molecule type" value="Genomic_DNA"/>
</dbReference>
<name>A0AAD2DXY9_9LAMI</name>
<protein>
    <recommendedName>
        <fullName evidence="3">Kinesin motor domain-containing protein</fullName>
    </recommendedName>
</protein>
<accession>A0AAD2DXY9</accession>
<dbReference type="AlphaFoldDB" id="A0AAD2DXY9"/>
<dbReference type="GO" id="GO:0007019">
    <property type="term" value="P:microtubule depolymerization"/>
    <property type="evidence" value="ECO:0007669"/>
    <property type="project" value="TreeGrafter"/>
</dbReference>
<dbReference type="InterPro" id="IPR001752">
    <property type="entry name" value="Kinesin_motor_dom"/>
</dbReference>
<dbReference type="PROSITE" id="PS50067">
    <property type="entry name" value="KINESIN_MOTOR_2"/>
    <property type="match status" value="1"/>
</dbReference>
<evidence type="ECO:0000256" key="1">
    <source>
        <dbReference type="ARBA" id="ARBA00023175"/>
    </source>
</evidence>
<dbReference type="PANTHER" id="PTHR47971:SF9">
    <property type="entry name" value="KINESIN-LIKE PROTEIN KIN-13B"/>
    <property type="match status" value="1"/>
</dbReference>
<dbReference type="GO" id="GO:0008017">
    <property type="term" value="F:microtubule binding"/>
    <property type="evidence" value="ECO:0007669"/>
    <property type="project" value="InterPro"/>
</dbReference>
<reference evidence="4" key="1">
    <citation type="submission" date="2023-05" db="EMBL/GenBank/DDBJ databases">
        <authorList>
            <person name="Huff M."/>
        </authorList>
    </citation>
    <scope>NUCLEOTIDE SEQUENCE</scope>
</reference>
<evidence type="ECO:0000313" key="5">
    <source>
        <dbReference type="Proteomes" id="UP000834106"/>
    </source>
</evidence>
<comment type="caution">
    <text evidence="2">Lacks conserved residue(s) required for the propagation of feature annotation.</text>
</comment>
<dbReference type="PANTHER" id="PTHR47971">
    <property type="entry name" value="KINESIN-RELATED PROTEIN 6"/>
    <property type="match status" value="1"/>
</dbReference>
<sequence length="167" mass="19622">MRKISLKHSLTLVYGTKLKVDLTEYVENHEFVFDAVLNEEVSNDEVYRETVEPIVPIIFQRTKATCFAYGQTGKPLKNVGKNLLDYLIHAKVKLGLRCFRFCSYPWTCLRGKAENREERIHCWINLLLIWFNEFITNSNIFDWWSGEMNWAVKASVSNPFMEMEGML</sequence>
<proteinExistence type="inferred from homology"/>
<evidence type="ECO:0000256" key="2">
    <source>
        <dbReference type="PROSITE-ProRule" id="PRU00283"/>
    </source>
</evidence>
<dbReference type="SUPFAM" id="SSF52540">
    <property type="entry name" value="P-loop containing nucleoside triphosphate hydrolases"/>
    <property type="match status" value="1"/>
</dbReference>
<keyword evidence="5" id="KW-1185">Reference proteome</keyword>
<feature type="domain" description="Kinesin motor" evidence="3">
    <location>
        <begin position="1"/>
        <end position="73"/>
    </location>
</feature>
<dbReference type="Gene3D" id="3.40.850.10">
    <property type="entry name" value="Kinesin motor domain"/>
    <property type="match status" value="1"/>
</dbReference>
<dbReference type="GO" id="GO:0005874">
    <property type="term" value="C:microtubule"/>
    <property type="evidence" value="ECO:0007669"/>
    <property type="project" value="TreeGrafter"/>
</dbReference>